<dbReference type="Pfam" id="PF12969">
    <property type="entry name" value="DUF3857"/>
    <property type="match status" value="1"/>
</dbReference>
<dbReference type="Gene3D" id="2.60.40.3140">
    <property type="match status" value="1"/>
</dbReference>
<proteinExistence type="predicted"/>
<evidence type="ECO:0008006" key="6">
    <source>
        <dbReference type="Google" id="ProtNLM"/>
    </source>
</evidence>
<evidence type="ECO:0000256" key="1">
    <source>
        <dbReference type="SAM" id="Phobius"/>
    </source>
</evidence>
<keyword evidence="1" id="KW-1133">Transmembrane helix</keyword>
<dbReference type="Gene3D" id="3.10.620.30">
    <property type="match status" value="1"/>
</dbReference>
<dbReference type="InterPro" id="IPR024618">
    <property type="entry name" value="DUF3857"/>
</dbReference>
<feature type="domain" description="Transglutaminase-like" evidence="2">
    <location>
        <begin position="273"/>
        <end position="338"/>
    </location>
</feature>
<evidence type="ECO:0000313" key="5">
    <source>
        <dbReference type="Proteomes" id="UP000249061"/>
    </source>
</evidence>
<dbReference type="EMBL" id="QFQP01000032">
    <property type="protein sequence ID" value="PZR07328.1"/>
    <property type="molecule type" value="Genomic_DNA"/>
</dbReference>
<keyword evidence="1" id="KW-0812">Transmembrane</keyword>
<dbReference type="AlphaFoldDB" id="A0A2W5UEK6"/>
<comment type="caution">
    <text evidence="4">The sequence shown here is derived from an EMBL/GenBank/DDBJ whole genome shotgun (WGS) entry which is preliminary data.</text>
</comment>
<sequence>MLLSGLVLVLASLPLPPVEPPPAWVKPLAVPRVPEKTSGSFHTLVRDTQVRATPDRLETWERRVWKVLNQPGVEALAKQQFSWNPASETFALHGVWVWRNGKRRDAWHPDDARVLPQEDDLAAGLYDGRQKLVLELRDVRPGDIVEYAYTRRGENPVFKGHVTLWADQAGDSAVSLLHYELTWLRERALQAFPRGGAKPPEVTTTDGGSVFSWTLENVPARAWEEHAPDDVDQLPYVVFTDWSDWATVRAWAETLFALPASGQEFDDLVTQLQALPEHQRAREAVRMVQDEIRYVGVELGQHSHQPHDPAWVLERGFGDCKDKTLLLVSLLRAVNVEAWPALVNTDAAPGFATEPPSASHFNHAIALVNLPTGPVFIDGTSTLNRGPLENREPVPYRFALVIRPGETGLTNIDRPMPMAPTWDVTQKWHTAADGTATLTIVTVARGHEAPALRRSIERRTREDLERSWRERRVEDFDTDLTMVSLDWSDDAEAETVTLTEHYTVARFYDNNGDHDFRTTAISGDLVWLPETPRSQPWKIDAPLHVHERIEWSNAAPLEAENFSIRDDVVDAEVFLLESQQTVREGKLVLEWTLKNTEPRLEPSQFTAHRIATQRAADTTRYTVNARSKVEHRKPKKEGDLLGLGIGVLIVMLLMTALTWFGKARERWEKMKARVRVDAFRSKQTGSAGELASQPAVVASLAEGMKLFTSKNCPRGHLWNAATEAGGVRLGDERVTVLERRCSTCDANEHRYVKLKA</sequence>
<evidence type="ECO:0000259" key="3">
    <source>
        <dbReference type="Pfam" id="PF12969"/>
    </source>
</evidence>
<organism evidence="4 5">
    <name type="scientific">Archangium gephyra</name>
    <dbReference type="NCBI Taxonomy" id="48"/>
    <lineage>
        <taxon>Bacteria</taxon>
        <taxon>Pseudomonadati</taxon>
        <taxon>Myxococcota</taxon>
        <taxon>Myxococcia</taxon>
        <taxon>Myxococcales</taxon>
        <taxon>Cystobacterineae</taxon>
        <taxon>Archangiaceae</taxon>
        <taxon>Archangium</taxon>
    </lineage>
</organism>
<protein>
    <recommendedName>
        <fullName evidence="6">DUF3857 domain-containing protein</fullName>
    </recommendedName>
</protein>
<accession>A0A2W5UEK6</accession>
<evidence type="ECO:0000313" key="4">
    <source>
        <dbReference type="EMBL" id="PZR07328.1"/>
    </source>
</evidence>
<dbReference type="Proteomes" id="UP000249061">
    <property type="component" value="Unassembled WGS sequence"/>
</dbReference>
<dbReference type="Pfam" id="PF01841">
    <property type="entry name" value="Transglut_core"/>
    <property type="match status" value="1"/>
</dbReference>
<feature type="transmembrane region" description="Helical" evidence="1">
    <location>
        <begin position="640"/>
        <end position="661"/>
    </location>
</feature>
<name>A0A2W5UEK6_9BACT</name>
<dbReference type="InterPro" id="IPR038765">
    <property type="entry name" value="Papain-like_cys_pep_sf"/>
</dbReference>
<dbReference type="InterPro" id="IPR002931">
    <property type="entry name" value="Transglutaminase-like"/>
</dbReference>
<evidence type="ECO:0000259" key="2">
    <source>
        <dbReference type="Pfam" id="PF01841"/>
    </source>
</evidence>
<reference evidence="4 5" key="1">
    <citation type="submission" date="2017-08" db="EMBL/GenBank/DDBJ databases">
        <title>Infants hospitalized years apart are colonized by the same room-sourced microbial strains.</title>
        <authorList>
            <person name="Brooks B."/>
            <person name="Olm M.R."/>
            <person name="Firek B.A."/>
            <person name="Baker R."/>
            <person name="Thomas B.C."/>
            <person name="Morowitz M.J."/>
            <person name="Banfield J.F."/>
        </authorList>
    </citation>
    <scope>NUCLEOTIDE SEQUENCE [LARGE SCALE GENOMIC DNA]</scope>
    <source>
        <strain evidence="4">S2_003_000_R2_14</strain>
    </source>
</reference>
<feature type="domain" description="DUF3857" evidence="3">
    <location>
        <begin position="61"/>
        <end position="221"/>
    </location>
</feature>
<keyword evidence="1" id="KW-0472">Membrane</keyword>
<dbReference type="SUPFAM" id="SSF54001">
    <property type="entry name" value="Cysteine proteinases"/>
    <property type="match status" value="1"/>
</dbReference>
<gene>
    <name evidence="4" type="ORF">DI536_28165</name>
</gene>